<dbReference type="SUPFAM" id="SSF57701">
    <property type="entry name" value="Zn2/Cys6 DNA-binding domain"/>
    <property type="match status" value="1"/>
</dbReference>
<keyword evidence="3" id="KW-0539">Nucleus</keyword>
<dbReference type="PRINTS" id="PR01415">
    <property type="entry name" value="ANKYRIN"/>
</dbReference>
<dbReference type="PANTHER" id="PTHR24198:SF165">
    <property type="entry name" value="ANKYRIN REPEAT-CONTAINING PROTEIN-RELATED"/>
    <property type="match status" value="1"/>
</dbReference>
<dbReference type="OrthoDB" id="539213at2759"/>
<dbReference type="InterPro" id="IPR002110">
    <property type="entry name" value="Ankyrin_rpt"/>
</dbReference>
<dbReference type="PANTHER" id="PTHR24198">
    <property type="entry name" value="ANKYRIN REPEAT AND PROTEIN KINASE DOMAIN-CONTAINING PROTEIN"/>
    <property type="match status" value="1"/>
</dbReference>
<dbReference type="SUPFAM" id="SSF48403">
    <property type="entry name" value="Ankyrin repeat"/>
    <property type="match status" value="1"/>
</dbReference>
<dbReference type="AlphaFoldDB" id="A0A6G1JER5"/>
<reference evidence="6" key="1">
    <citation type="journal article" date="2020" name="Stud. Mycol.">
        <title>101 Dothideomycetes genomes: a test case for predicting lifestyles and emergence of pathogens.</title>
        <authorList>
            <person name="Haridas S."/>
            <person name="Albert R."/>
            <person name="Binder M."/>
            <person name="Bloem J."/>
            <person name="Labutti K."/>
            <person name="Salamov A."/>
            <person name="Andreopoulos B."/>
            <person name="Baker S."/>
            <person name="Barry K."/>
            <person name="Bills G."/>
            <person name="Bluhm B."/>
            <person name="Cannon C."/>
            <person name="Castanera R."/>
            <person name="Culley D."/>
            <person name="Daum C."/>
            <person name="Ezra D."/>
            <person name="Gonzalez J."/>
            <person name="Henrissat B."/>
            <person name="Kuo A."/>
            <person name="Liang C."/>
            <person name="Lipzen A."/>
            <person name="Lutzoni F."/>
            <person name="Magnuson J."/>
            <person name="Mondo S."/>
            <person name="Nolan M."/>
            <person name="Ohm R."/>
            <person name="Pangilinan J."/>
            <person name="Park H.-J."/>
            <person name="Ramirez L."/>
            <person name="Alfaro M."/>
            <person name="Sun H."/>
            <person name="Tritt A."/>
            <person name="Yoshinaga Y."/>
            <person name="Zwiers L.-H."/>
            <person name="Turgeon B."/>
            <person name="Goodwin S."/>
            <person name="Spatafora J."/>
            <person name="Crous P."/>
            <person name="Grigoriev I."/>
        </authorList>
    </citation>
    <scope>NUCLEOTIDE SEQUENCE</scope>
    <source>
        <strain evidence="6">CBS 122367</strain>
    </source>
</reference>
<proteinExistence type="predicted"/>
<accession>A0A6G1JER5</accession>
<evidence type="ECO:0000256" key="1">
    <source>
        <dbReference type="ARBA" id="ARBA00022737"/>
    </source>
</evidence>
<dbReference type="Gene3D" id="4.10.240.10">
    <property type="entry name" value="Zn(2)-C6 fungal-type DNA-binding domain"/>
    <property type="match status" value="1"/>
</dbReference>
<sequence>MFSCDRCRQDKQKCTPTNRVWPTKCDRCVKRGLNCSKSERKRKRGAGAGPVGVTSIVATTINTNSELQEVSVDTQRLGNLAYYRRTLRMGLDKLKILEEELEALFPQGHQEPCRFMSESLEAGLQTHYKNLDLVIAGEADKLYRTISCNRAQNMKELLEDLAFSDEIRCVLCHDNDRDDFLKIDDDTPLWASLQLLASASHTCRRHYLSDDRKIGENIANFFSYYDSVHEQFYKTLELYDLEHDRPSIARETPIFVSDDVIFHAVKARYEGGFFEWLWYLLDSDCLGRTWFHQILDLTPRASARVLWQARLNELKLNIQKSDDTKIYIRDTDVLGRAVLHIACQKGYSSIAEVLLEKGAEPMQSAARGLLPLHFAAASGSLEICKTLVSRIRHDELDTMDDFGKRPIDYAIANRYSRVACFLSSVSRPRLYTHPPHNPPPLIKAVWEGDLPTVRQLLSHRADINVSLSCPEKYPRCTNPLIEALRSKCIRKVEITADLLLSKRADIDAQLYGGETALHIFASKGRSLIVEYLVKRNAKIDMRDDGGRTALMCACKHFHGEEVVEVFLEMTTDLDLLEMTDFWGRTAVDYAREAGHDTVVELLERTIADRQSRRTRSPTPCSRFPSALVALPTDEAIDLRTMSDNSMPDGDL</sequence>
<dbReference type="Proteomes" id="UP000799291">
    <property type="component" value="Unassembled WGS sequence"/>
</dbReference>
<dbReference type="PROSITE" id="PS00463">
    <property type="entry name" value="ZN2_CY6_FUNGAL_1"/>
    <property type="match status" value="1"/>
</dbReference>
<feature type="domain" description="Zn(2)-C6 fungal-type" evidence="5">
    <location>
        <begin position="3"/>
        <end position="37"/>
    </location>
</feature>
<dbReference type="Pfam" id="PF12796">
    <property type="entry name" value="Ank_2"/>
    <property type="match status" value="2"/>
</dbReference>
<protein>
    <submittedName>
        <fullName evidence="6">Ankyrin</fullName>
    </submittedName>
</protein>
<feature type="repeat" description="ANK" evidence="4">
    <location>
        <begin position="334"/>
        <end position="360"/>
    </location>
</feature>
<dbReference type="PROSITE" id="PS50088">
    <property type="entry name" value="ANK_REPEAT"/>
    <property type="match status" value="3"/>
</dbReference>
<evidence type="ECO:0000313" key="6">
    <source>
        <dbReference type="EMBL" id="KAF2688619.1"/>
    </source>
</evidence>
<dbReference type="PROSITE" id="PS50048">
    <property type="entry name" value="ZN2_CY6_FUNGAL_2"/>
    <property type="match status" value="1"/>
</dbReference>
<dbReference type="GO" id="GO:0008270">
    <property type="term" value="F:zinc ion binding"/>
    <property type="evidence" value="ECO:0007669"/>
    <property type="project" value="InterPro"/>
</dbReference>
<dbReference type="InterPro" id="IPR036864">
    <property type="entry name" value="Zn2-C6_fun-type_DNA-bd_sf"/>
</dbReference>
<dbReference type="EMBL" id="MU005573">
    <property type="protein sequence ID" value="KAF2688619.1"/>
    <property type="molecule type" value="Genomic_DNA"/>
</dbReference>
<dbReference type="InterPro" id="IPR036770">
    <property type="entry name" value="Ankyrin_rpt-contain_sf"/>
</dbReference>
<evidence type="ECO:0000256" key="2">
    <source>
        <dbReference type="ARBA" id="ARBA00023043"/>
    </source>
</evidence>
<dbReference type="PROSITE" id="PS50297">
    <property type="entry name" value="ANK_REP_REGION"/>
    <property type="match status" value="3"/>
</dbReference>
<gene>
    <name evidence="6" type="ORF">K458DRAFT_428154</name>
</gene>
<evidence type="ECO:0000256" key="4">
    <source>
        <dbReference type="PROSITE-ProRule" id="PRU00023"/>
    </source>
</evidence>
<keyword evidence="1" id="KW-0677">Repeat</keyword>
<keyword evidence="7" id="KW-1185">Reference proteome</keyword>
<feature type="repeat" description="ANK" evidence="4">
    <location>
        <begin position="512"/>
        <end position="544"/>
    </location>
</feature>
<keyword evidence="2 4" id="KW-0040">ANK repeat</keyword>
<dbReference type="InterPro" id="IPR001138">
    <property type="entry name" value="Zn2Cys6_DnaBD"/>
</dbReference>
<evidence type="ECO:0000313" key="7">
    <source>
        <dbReference type="Proteomes" id="UP000799291"/>
    </source>
</evidence>
<evidence type="ECO:0000256" key="3">
    <source>
        <dbReference type="ARBA" id="ARBA00023242"/>
    </source>
</evidence>
<feature type="repeat" description="ANK" evidence="4">
    <location>
        <begin position="367"/>
        <end position="390"/>
    </location>
</feature>
<dbReference type="Gene3D" id="1.25.40.20">
    <property type="entry name" value="Ankyrin repeat-containing domain"/>
    <property type="match status" value="2"/>
</dbReference>
<dbReference type="SMART" id="SM00248">
    <property type="entry name" value="ANK"/>
    <property type="match status" value="7"/>
</dbReference>
<dbReference type="GO" id="GO:0000981">
    <property type="term" value="F:DNA-binding transcription factor activity, RNA polymerase II-specific"/>
    <property type="evidence" value="ECO:0007669"/>
    <property type="project" value="InterPro"/>
</dbReference>
<organism evidence="6 7">
    <name type="scientific">Lentithecium fluviatile CBS 122367</name>
    <dbReference type="NCBI Taxonomy" id="1168545"/>
    <lineage>
        <taxon>Eukaryota</taxon>
        <taxon>Fungi</taxon>
        <taxon>Dikarya</taxon>
        <taxon>Ascomycota</taxon>
        <taxon>Pezizomycotina</taxon>
        <taxon>Dothideomycetes</taxon>
        <taxon>Pleosporomycetidae</taxon>
        <taxon>Pleosporales</taxon>
        <taxon>Massarineae</taxon>
        <taxon>Lentitheciaceae</taxon>
        <taxon>Lentithecium</taxon>
    </lineage>
</organism>
<name>A0A6G1JER5_9PLEO</name>
<dbReference type="CDD" id="cd00067">
    <property type="entry name" value="GAL4"/>
    <property type="match status" value="1"/>
</dbReference>
<evidence type="ECO:0000259" key="5">
    <source>
        <dbReference type="PROSITE" id="PS50048"/>
    </source>
</evidence>